<dbReference type="AlphaFoldDB" id="A0A9X6NST4"/>
<evidence type="ECO:0000313" key="3">
    <source>
        <dbReference type="Proteomes" id="UP000192578"/>
    </source>
</evidence>
<feature type="non-terminal residue" evidence="2">
    <location>
        <position position="62"/>
    </location>
</feature>
<protein>
    <submittedName>
        <fullName evidence="2">Uncharacterized protein</fullName>
    </submittedName>
</protein>
<keyword evidence="1" id="KW-1133">Transmembrane helix</keyword>
<keyword evidence="1" id="KW-0812">Transmembrane</keyword>
<sequence>MSNNTTDRRNITSTLESFDSWAVLAGFGVILVAGIVAGVYDICALRRQEEWGHFHVYLLAIT</sequence>
<gene>
    <name evidence="2" type="ORF">BV898_19804</name>
</gene>
<keyword evidence="1" id="KW-0472">Membrane</keyword>
<name>A0A9X6NST4_HYPEX</name>
<feature type="transmembrane region" description="Helical" evidence="1">
    <location>
        <begin position="20"/>
        <end position="40"/>
    </location>
</feature>
<evidence type="ECO:0000256" key="1">
    <source>
        <dbReference type="SAM" id="Phobius"/>
    </source>
</evidence>
<keyword evidence="3" id="KW-1185">Reference proteome</keyword>
<dbReference type="Proteomes" id="UP000192578">
    <property type="component" value="Unassembled WGS sequence"/>
</dbReference>
<comment type="caution">
    <text evidence="2">The sequence shown here is derived from an EMBL/GenBank/DDBJ whole genome shotgun (WGS) entry which is preliminary data.</text>
</comment>
<organism evidence="2 3">
    <name type="scientific">Hypsibius exemplaris</name>
    <name type="common">Freshwater tardigrade</name>
    <dbReference type="NCBI Taxonomy" id="2072580"/>
    <lineage>
        <taxon>Eukaryota</taxon>
        <taxon>Metazoa</taxon>
        <taxon>Ecdysozoa</taxon>
        <taxon>Tardigrada</taxon>
        <taxon>Eutardigrada</taxon>
        <taxon>Parachela</taxon>
        <taxon>Hypsibioidea</taxon>
        <taxon>Hypsibiidae</taxon>
        <taxon>Hypsibius</taxon>
    </lineage>
</organism>
<evidence type="ECO:0000313" key="2">
    <source>
        <dbReference type="EMBL" id="OWA55419.1"/>
    </source>
</evidence>
<reference evidence="3" key="1">
    <citation type="submission" date="2017-01" db="EMBL/GenBank/DDBJ databases">
        <title>Comparative genomics of anhydrobiosis in the tardigrade Hypsibius dujardini.</title>
        <authorList>
            <person name="Yoshida Y."/>
            <person name="Koutsovoulos G."/>
            <person name="Laetsch D."/>
            <person name="Stevens L."/>
            <person name="Kumar S."/>
            <person name="Horikawa D."/>
            <person name="Ishino K."/>
            <person name="Komine S."/>
            <person name="Tomita M."/>
            <person name="Blaxter M."/>
            <person name="Arakawa K."/>
        </authorList>
    </citation>
    <scope>NUCLEOTIDE SEQUENCE [LARGE SCALE GENOMIC DNA]</scope>
    <source>
        <strain evidence="3">Z151</strain>
    </source>
</reference>
<dbReference type="EMBL" id="MTYJ01000762">
    <property type="protein sequence ID" value="OWA55419.1"/>
    <property type="molecule type" value="Genomic_DNA"/>
</dbReference>
<accession>A0A9X6NST4</accession>
<proteinExistence type="predicted"/>